<dbReference type="Proteomes" id="UP001614264">
    <property type="component" value="Unassembled WGS sequence"/>
</dbReference>
<protein>
    <submittedName>
        <fullName evidence="7">DoxX family membrane protein</fullName>
    </submittedName>
</protein>
<evidence type="ECO:0000313" key="7">
    <source>
        <dbReference type="EMBL" id="MFI7874992.1"/>
    </source>
</evidence>
<evidence type="ECO:0000256" key="5">
    <source>
        <dbReference type="SAM" id="MobiDB-lite"/>
    </source>
</evidence>
<dbReference type="Pfam" id="PF07681">
    <property type="entry name" value="DoxX"/>
    <property type="match status" value="1"/>
</dbReference>
<comment type="subcellular location">
    <subcellularLocation>
        <location evidence="1">Membrane</location>
        <topology evidence="1">Multi-pass membrane protein</topology>
    </subcellularLocation>
</comment>
<feature type="compositionally biased region" description="Gly residues" evidence="5">
    <location>
        <begin position="525"/>
        <end position="549"/>
    </location>
</feature>
<feature type="compositionally biased region" description="Gly residues" evidence="5">
    <location>
        <begin position="556"/>
        <end position="567"/>
    </location>
</feature>
<comment type="caution">
    <text evidence="7">The sequence shown here is derived from an EMBL/GenBank/DDBJ whole genome shotgun (WGS) entry which is preliminary data.</text>
</comment>
<evidence type="ECO:0000256" key="4">
    <source>
        <dbReference type="ARBA" id="ARBA00023136"/>
    </source>
</evidence>
<keyword evidence="4 6" id="KW-0472">Membrane</keyword>
<feature type="transmembrane region" description="Helical" evidence="6">
    <location>
        <begin position="230"/>
        <end position="251"/>
    </location>
</feature>
<feature type="compositionally biased region" description="Basic and acidic residues" evidence="5">
    <location>
        <begin position="207"/>
        <end position="220"/>
    </location>
</feature>
<keyword evidence="2 6" id="KW-0812">Transmembrane</keyword>
<dbReference type="PANTHER" id="PTHR39157:SF1">
    <property type="entry name" value="DOXX FAMILY PROTEIN"/>
    <property type="match status" value="1"/>
</dbReference>
<evidence type="ECO:0000256" key="6">
    <source>
        <dbReference type="SAM" id="Phobius"/>
    </source>
</evidence>
<feature type="transmembrane region" description="Helical" evidence="6">
    <location>
        <begin position="289"/>
        <end position="311"/>
    </location>
</feature>
<feature type="region of interest" description="Disordered" evidence="5">
    <location>
        <begin position="1"/>
        <end position="26"/>
    </location>
</feature>
<dbReference type="PANTHER" id="PTHR39157">
    <property type="entry name" value="INTEGRAL MEMBRANE PROTEIN-RELATED"/>
    <property type="match status" value="1"/>
</dbReference>
<name>A0ABW8BKJ5_9ACTN</name>
<keyword evidence="8" id="KW-1185">Reference proteome</keyword>
<organism evidence="7 8">
    <name type="scientific">Streptomyces salinarius</name>
    <dbReference type="NCBI Taxonomy" id="2762598"/>
    <lineage>
        <taxon>Bacteria</taxon>
        <taxon>Bacillati</taxon>
        <taxon>Actinomycetota</taxon>
        <taxon>Actinomycetes</taxon>
        <taxon>Kitasatosporales</taxon>
        <taxon>Streptomycetaceae</taxon>
        <taxon>Streptomyces</taxon>
    </lineage>
</organism>
<evidence type="ECO:0000256" key="1">
    <source>
        <dbReference type="ARBA" id="ARBA00004141"/>
    </source>
</evidence>
<feature type="transmembrane region" description="Helical" evidence="6">
    <location>
        <begin position="396"/>
        <end position="417"/>
    </location>
</feature>
<evidence type="ECO:0000256" key="2">
    <source>
        <dbReference type="ARBA" id="ARBA00022692"/>
    </source>
</evidence>
<dbReference type="RefSeq" id="WP_399594604.1">
    <property type="nucleotide sequence ID" value="NZ_JBITPR010000057.1"/>
</dbReference>
<keyword evidence="3 6" id="KW-1133">Transmembrane helix</keyword>
<evidence type="ECO:0000313" key="8">
    <source>
        <dbReference type="Proteomes" id="UP001614264"/>
    </source>
</evidence>
<reference evidence="7 8" key="1">
    <citation type="submission" date="2024-07" db="EMBL/GenBank/DDBJ databases">
        <title>Whole genome sequencing of Prodigiosin pigment-producing Streptomyces salinarius isolated from rhizosphere soil of Arachis hypogaea.</title>
        <authorList>
            <person name="Vidhya A."/>
            <person name="Ramya S."/>
        </authorList>
    </citation>
    <scope>NUCLEOTIDE SEQUENCE [LARGE SCALE GENOMIC DNA]</scope>
    <source>
        <strain evidence="7 8">VRMG2420</strain>
    </source>
</reference>
<dbReference type="EMBL" id="JBITPR010000057">
    <property type="protein sequence ID" value="MFI7874992.1"/>
    <property type="molecule type" value="Genomic_DNA"/>
</dbReference>
<accession>A0ABW8BKJ5</accession>
<feature type="region of interest" description="Disordered" evidence="5">
    <location>
        <begin position="184"/>
        <end position="220"/>
    </location>
</feature>
<feature type="transmembrane region" description="Helical" evidence="6">
    <location>
        <begin position="348"/>
        <end position="366"/>
    </location>
</feature>
<evidence type="ECO:0000256" key="3">
    <source>
        <dbReference type="ARBA" id="ARBA00022989"/>
    </source>
</evidence>
<feature type="transmembrane region" description="Helical" evidence="6">
    <location>
        <begin position="318"/>
        <end position="336"/>
    </location>
</feature>
<gene>
    <name evidence="7" type="ORF">AB4829_30935</name>
</gene>
<feature type="region of interest" description="Disordered" evidence="5">
    <location>
        <begin position="424"/>
        <end position="567"/>
    </location>
</feature>
<feature type="compositionally biased region" description="Polar residues" evidence="5">
    <location>
        <begin position="450"/>
        <end position="464"/>
    </location>
</feature>
<sequence length="567" mass="58020">MSVDTRTPRTPTGDRSSGYDDAPALSMVKVPSDPAQVIVNHASFRVQFGASARRTQSPRIARHLSATQDTARMPAAPAAGRRRAVVWSGRSDPDDTGAHRLLQAVRAGAGHHADDPAADAGATQVIPRVGLDGDPLDYDDGPATEPLEAPLVGAQRGPVPEGTRLLPAMRTVGSAYDEPAYDTLDFGTGPGGPGPDGYVDHDDPEQGEPRSRRRTDDPARHAYFPGRRMNLGVVLLPLRVFLGFISIYAGMGKLCDPVYFDGGERGSMVKWLNTLHPWDVAEPLRQFALAHPVGAGLVIAFLQVLVGVLTVLGCWQRVAAVIGAGLSAALLVTVSWKSVPVYDAPDIIYLAAWSPLIIAGAPVYSVDGRLASSAWRRLGPHSDIWDLRRYVLRRGALITFLVAGITLLVGSVLGGAVRDADRVVVPGPGEAPRNELPGSPLPQEPGTRGPKTSSPEASASPTQGATGGASSPAKDGASTPGATRDSSGTATGGGTPSQTQGTTGQAPPRQSSPAGQAPSTTAGPTSGGTSTGGSGGGGSTGSTGSGEDGGSSSTGEPGGRLVGGLLG</sequence>
<dbReference type="InterPro" id="IPR032808">
    <property type="entry name" value="DoxX"/>
</dbReference>
<proteinExistence type="predicted"/>
<feature type="compositionally biased region" description="Low complexity" evidence="5">
    <location>
        <begin position="496"/>
        <end position="508"/>
    </location>
</feature>
<feature type="compositionally biased region" description="Polar residues" evidence="5">
    <location>
        <begin position="509"/>
        <end position="518"/>
    </location>
</feature>